<sequence length="135" mass="14527">MLFLFCHSCANCLSEHHLVPCGVATGRPEAKDPSVQILIPSEESGQQNLVCSGRGLNPQVKWLLESKPVSSLPNDVSVDKNGRVAATSQLHVPQKNLIPRGQQKGSMAPCPTNCLGESLCLTPLYPLTMLCQSSF</sequence>
<dbReference type="SUPFAM" id="SSF48726">
    <property type="entry name" value="Immunoglobulin"/>
    <property type="match status" value="1"/>
</dbReference>
<dbReference type="InterPro" id="IPR036179">
    <property type="entry name" value="Ig-like_dom_sf"/>
</dbReference>
<evidence type="ECO:0008006" key="3">
    <source>
        <dbReference type="Google" id="ProtNLM"/>
    </source>
</evidence>
<dbReference type="AlphaFoldDB" id="A0A3Q3ACH6"/>
<keyword evidence="2" id="KW-1185">Reference proteome</keyword>
<dbReference type="InterPro" id="IPR013783">
    <property type="entry name" value="Ig-like_fold"/>
</dbReference>
<accession>A0A3Q3ACH6</accession>
<evidence type="ECO:0000313" key="1">
    <source>
        <dbReference type="Ensembl" id="ENSKMAP00000013760.1"/>
    </source>
</evidence>
<name>A0A3Q3ACH6_KRYMA</name>
<dbReference type="Ensembl" id="ENSKMAT00000013969.1">
    <property type="protein sequence ID" value="ENSKMAP00000013760.1"/>
    <property type="gene ID" value="ENSKMAG00000010317.1"/>
</dbReference>
<dbReference type="GeneTree" id="ENSGT01150000287183"/>
<dbReference type="STRING" id="37003.ENSKMAP00000013760"/>
<organism evidence="1 2">
    <name type="scientific">Kryptolebias marmoratus</name>
    <name type="common">Mangrove killifish</name>
    <name type="synonym">Rivulus marmoratus</name>
    <dbReference type="NCBI Taxonomy" id="37003"/>
    <lineage>
        <taxon>Eukaryota</taxon>
        <taxon>Metazoa</taxon>
        <taxon>Chordata</taxon>
        <taxon>Craniata</taxon>
        <taxon>Vertebrata</taxon>
        <taxon>Euteleostomi</taxon>
        <taxon>Actinopterygii</taxon>
        <taxon>Neopterygii</taxon>
        <taxon>Teleostei</taxon>
        <taxon>Neoteleostei</taxon>
        <taxon>Acanthomorphata</taxon>
        <taxon>Ovalentaria</taxon>
        <taxon>Atherinomorphae</taxon>
        <taxon>Cyprinodontiformes</taxon>
        <taxon>Rivulidae</taxon>
        <taxon>Kryptolebias</taxon>
    </lineage>
</organism>
<dbReference type="Proteomes" id="UP000264800">
    <property type="component" value="Unplaced"/>
</dbReference>
<reference evidence="1" key="2">
    <citation type="submission" date="2025-09" db="UniProtKB">
        <authorList>
            <consortium name="Ensembl"/>
        </authorList>
    </citation>
    <scope>IDENTIFICATION</scope>
</reference>
<reference evidence="1" key="1">
    <citation type="submission" date="2025-08" db="UniProtKB">
        <authorList>
            <consortium name="Ensembl"/>
        </authorList>
    </citation>
    <scope>IDENTIFICATION</scope>
</reference>
<proteinExistence type="predicted"/>
<evidence type="ECO:0000313" key="2">
    <source>
        <dbReference type="Proteomes" id="UP000264800"/>
    </source>
</evidence>
<protein>
    <recommendedName>
        <fullName evidence="3">Ig-like domain-containing protein</fullName>
    </recommendedName>
</protein>
<dbReference type="Gene3D" id="2.60.40.10">
    <property type="entry name" value="Immunoglobulins"/>
    <property type="match status" value="1"/>
</dbReference>